<dbReference type="InterPro" id="IPR036513">
    <property type="entry name" value="STAS_dom_sf"/>
</dbReference>
<dbReference type="CDD" id="cd07041">
    <property type="entry name" value="STAS_RsbR_RsbS_like"/>
    <property type="match status" value="1"/>
</dbReference>
<sequence>MEDLNEHVLTKGMLVTKELGGGTLLGVPITYGDSQNNYGTLCGIDNKPRKFKDEERELFQTMATLLGYVIDLDEAKSRIQNYSVPIVPIEEGVVVLPLVGEVDEVRSEIILEQVLAKSYQDGINYFIIDVSGLVHDDKSVIRNLFKLTQSLKLLGAIPVLTGVRPDQAMDFQKNETGISDLTVKANLKEALNWIGIQLIKK</sequence>
<evidence type="ECO:0000259" key="1">
    <source>
        <dbReference type="PROSITE" id="PS50801"/>
    </source>
</evidence>
<dbReference type="SUPFAM" id="SSF52091">
    <property type="entry name" value="SpoIIaa-like"/>
    <property type="match status" value="1"/>
</dbReference>
<dbReference type="OrthoDB" id="1120027at2"/>
<dbReference type="Gene3D" id="3.30.750.24">
    <property type="entry name" value="STAS domain"/>
    <property type="match status" value="1"/>
</dbReference>
<organism evidence="2 3">
    <name type="scientific">Salipaludibacillus neizhouensis</name>
    <dbReference type="NCBI Taxonomy" id="885475"/>
    <lineage>
        <taxon>Bacteria</taxon>
        <taxon>Bacillati</taxon>
        <taxon>Bacillota</taxon>
        <taxon>Bacilli</taxon>
        <taxon>Bacillales</taxon>
        <taxon>Bacillaceae</taxon>
    </lineage>
</organism>
<dbReference type="EMBL" id="PDOE01000002">
    <property type="protein sequence ID" value="RKL68240.1"/>
    <property type="molecule type" value="Genomic_DNA"/>
</dbReference>
<comment type="caution">
    <text evidence="2">The sequence shown here is derived from an EMBL/GenBank/DDBJ whole genome shotgun (WGS) entry which is preliminary data.</text>
</comment>
<dbReference type="SUPFAM" id="SSF55781">
    <property type="entry name" value="GAF domain-like"/>
    <property type="match status" value="1"/>
</dbReference>
<dbReference type="PANTHER" id="PTHR33745:SF8">
    <property type="entry name" value="BLUE-LIGHT PHOTORECEPTOR"/>
    <property type="match status" value="1"/>
</dbReference>
<dbReference type="InterPro" id="IPR029016">
    <property type="entry name" value="GAF-like_dom_sf"/>
</dbReference>
<dbReference type="AlphaFoldDB" id="A0A3A9KBT6"/>
<protein>
    <submittedName>
        <fullName evidence="2">STAS domain-containing protein</fullName>
    </submittedName>
</protein>
<dbReference type="Gene3D" id="3.30.450.40">
    <property type="match status" value="1"/>
</dbReference>
<feature type="domain" description="STAS" evidence="1">
    <location>
        <begin position="83"/>
        <end position="194"/>
    </location>
</feature>
<evidence type="ECO:0000313" key="3">
    <source>
        <dbReference type="Proteomes" id="UP000281498"/>
    </source>
</evidence>
<reference evidence="2 3" key="1">
    <citation type="submission" date="2017-10" db="EMBL/GenBank/DDBJ databases">
        <title>Bacillus sp. nov., a halophilic bacterium isolated from a Keqin Lake.</title>
        <authorList>
            <person name="Wang H."/>
        </authorList>
    </citation>
    <scope>NUCLEOTIDE SEQUENCE [LARGE SCALE GENOMIC DNA]</scope>
    <source>
        <strain evidence="2 3">KCTC 13187</strain>
    </source>
</reference>
<proteinExistence type="predicted"/>
<dbReference type="InterPro" id="IPR002645">
    <property type="entry name" value="STAS_dom"/>
</dbReference>
<dbReference type="InterPro" id="IPR051932">
    <property type="entry name" value="Bact_StressResp_Reg"/>
</dbReference>
<dbReference type="RefSeq" id="WP_110938579.1">
    <property type="nucleotide sequence ID" value="NZ_KZ614147.1"/>
</dbReference>
<gene>
    <name evidence="2" type="ORF">CR203_07075</name>
</gene>
<dbReference type="Pfam" id="PF01590">
    <property type="entry name" value="GAF"/>
    <property type="match status" value="1"/>
</dbReference>
<name>A0A3A9KBT6_9BACI</name>
<accession>A0A3A9KBT6</accession>
<dbReference type="Proteomes" id="UP000281498">
    <property type="component" value="Unassembled WGS sequence"/>
</dbReference>
<dbReference type="PROSITE" id="PS50801">
    <property type="entry name" value="STAS"/>
    <property type="match status" value="1"/>
</dbReference>
<keyword evidence="3" id="KW-1185">Reference proteome</keyword>
<dbReference type="Pfam" id="PF01740">
    <property type="entry name" value="STAS"/>
    <property type="match status" value="1"/>
</dbReference>
<dbReference type="InterPro" id="IPR003018">
    <property type="entry name" value="GAF"/>
</dbReference>
<dbReference type="PANTHER" id="PTHR33745">
    <property type="entry name" value="RSBT ANTAGONIST PROTEIN RSBS-RELATED"/>
    <property type="match status" value="1"/>
</dbReference>
<evidence type="ECO:0000313" key="2">
    <source>
        <dbReference type="EMBL" id="RKL68240.1"/>
    </source>
</evidence>